<keyword evidence="3" id="KW-1133">Transmembrane helix</keyword>
<dbReference type="GO" id="GO:0006955">
    <property type="term" value="P:immune response"/>
    <property type="evidence" value="ECO:0007669"/>
    <property type="project" value="TreeGrafter"/>
</dbReference>
<dbReference type="GO" id="GO:0005615">
    <property type="term" value="C:extracellular space"/>
    <property type="evidence" value="ECO:0007669"/>
    <property type="project" value="TreeGrafter"/>
</dbReference>
<keyword evidence="6" id="KW-1185">Reference proteome</keyword>
<dbReference type="PANTHER" id="PTHR16675">
    <property type="entry name" value="MHC CLASS I-RELATED"/>
    <property type="match status" value="1"/>
</dbReference>
<proteinExistence type="inferred from homology"/>
<evidence type="ECO:0000259" key="4">
    <source>
        <dbReference type="PROSITE" id="PS50835"/>
    </source>
</evidence>
<dbReference type="InterPro" id="IPR036179">
    <property type="entry name" value="Ig-like_dom_sf"/>
</dbReference>
<dbReference type="PRINTS" id="PR01638">
    <property type="entry name" value="MHCCLASSI"/>
</dbReference>
<feature type="transmembrane region" description="Helical" evidence="3">
    <location>
        <begin position="260"/>
        <end position="287"/>
    </location>
</feature>
<accession>A0A3B4YLW7</accession>
<dbReference type="Ensembl" id="ENSSLDT00000032464.1">
    <property type="protein sequence ID" value="ENSSLDP00000031560.1"/>
    <property type="gene ID" value="ENSSLDG00000023700.1"/>
</dbReference>
<dbReference type="InterPro" id="IPR003597">
    <property type="entry name" value="Ig_C1-set"/>
</dbReference>
<dbReference type="SMART" id="SM00407">
    <property type="entry name" value="IGc1"/>
    <property type="match status" value="1"/>
</dbReference>
<protein>
    <recommendedName>
        <fullName evidence="4">Ig-like domain-containing protein</fullName>
    </recommendedName>
</protein>
<dbReference type="InterPro" id="IPR013783">
    <property type="entry name" value="Ig-like_fold"/>
</dbReference>
<evidence type="ECO:0000313" key="6">
    <source>
        <dbReference type="Proteomes" id="UP000261360"/>
    </source>
</evidence>
<dbReference type="PROSITE" id="PS50835">
    <property type="entry name" value="IG_LIKE"/>
    <property type="match status" value="1"/>
</dbReference>
<dbReference type="GO" id="GO:0009897">
    <property type="term" value="C:external side of plasma membrane"/>
    <property type="evidence" value="ECO:0007669"/>
    <property type="project" value="TreeGrafter"/>
</dbReference>
<dbReference type="InterPro" id="IPR050208">
    <property type="entry name" value="MHC_class-I_related"/>
</dbReference>
<dbReference type="Pfam" id="PF00129">
    <property type="entry name" value="MHC_I"/>
    <property type="match status" value="1"/>
</dbReference>
<comment type="similarity">
    <text evidence="2">Belongs to the MHC class I family.</text>
</comment>
<reference evidence="5" key="1">
    <citation type="submission" date="2025-08" db="UniProtKB">
        <authorList>
            <consortium name="Ensembl"/>
        </authorList>
    </citation>
    <scope>IDENTIFICATION</scope>
</reference>
<dbReference type="Proteomes" id="UP000261360">
    <property type="component" value="Unplaced"/>
</dbReference>
<dbReference type="GeneTree" id="ENSGT01120000271828"/>
<name>A0A3B4YLW7_SERLL</name>
<evidence type="ECO:0000313" key="5">
    <source>
        <dbReference type="Ensembl" id="ENSSLDP00000031560.1"/>
    </source>
</evidence>
<dbReference type="InterPro" id="IPR037055">
    <property type="entry name" value="MHC_I-like_Ag-recog_sf"/>
</dbReference>
<keyword evidence="3" id="KW-0472">Membrane</keyword>
<keyword evidence="3" id="KW-0812">Transmembrane</keyword>
<dbReference type="InterPro" id="IPR007110">
    <property type="entry name" value="Ig-like_dom"/>
</dbReference>
<evidence type="ECO:0000256" key="3">
    <source>
        <dbReference type="SAM" id="Phobius"/>
    </source>
</evidence>
<dbReference type="Gene3D" id="3.30.500.10">
    <property type="entry name" value="MHC class I-like antigen recognition-like"/>
    <property type="match status" value="1"/>
</dbReference>
<evidence type="ECO:0000256" key="1">
    <source>
        <dbReference type="ARBA" id="ARBA00023180"/>
    </source>
</evidence>
<dbReference type="SUPFAM" id="SSF54452">
    <property type="entry name" value="MHC antigen-recognition domain"/>
    <property type="match status" value="1"/>
</dbReference>
<dbReference type="InterPro" id="IPR001039">
    <property type="entry name" value="MHC_I_a_a1/a2"/>
</dbReference>
<evidence type="ECO:0000256" key="2">
    <source>
        <dbReference type="RuleBase" id="RU004439"/>
    </source>
</evidence>
<reference evidence="5" key="2">
    <citation type="submission" date="2025-09" db="UniProtKB">
        <authorList>
            <consortium name="Ensembl"/>
        </authorList>
    </citation>
    <scope>IDENTIFICATION</scope>
</reference>
<keyword evidence="1" id="KW-0325">Glycoprotein</keyword>
<dbReference type="SUPFAM" id="SSF48726">
    <property type="entry name" value="Immunoglobulin"/>
    <property type="match status" value="1"/>
</dbReference>
<dbReference type="AlphaFoldDB" id="A0A3B4YLW7"/>
<dbReference type="Gene3D" id="2.60.40.10">
    <property type="entry name" value="Immunoglobulins"/>
    <property type="match status" value="1"/>
</dbReference>
<dbReference type="InterPro" id="IPR011162">
    <property type="entry name" value="MHC_I/II-like_Ag-recog"/>
</dbReference>
<dbReference type="FunFam" id="2.60.40.10:FF:000943">
    <property type="entry name" value="Classical MHC class I molecule, alpha-chain"/>
    <property type="match status" value="1"/>
</dbReference>
<dbReference type="InterPro" id="IPR011161">
    <property type="entry name" value="MHC_I-like_Ag-recog"/>
</dbReference>
<sequence length="305" mass="34314">RSHEHQGSQTQMSWGPLLALSSQWGGGHFSVRVSKKSRNISENVLLMTDCADLSLFTTISVSVSGVHVYQWMVGCEWDDDAKEVKGYYQDGYDGEDFIAFDLKTKTWIAPTPQALISRQKLDNEKAGNTQRKQYLTEICVDWLKKYFAENDKKLEAVFLFLPPEPPSVSLLQKTPSSPVSCHATGFYPHRAAMLWRKDGEDLYEGVDQGEILPNHDGTFQMSVDLSSVKPEDRGKYECVFQLLGVKDIVIKLDKSKSPPLIAIIIAIIIAAVAVLALVIAAVGFFIYRKKSGEKPNHRRRLFLLF</sequence>
<organism evidence="5 6">
    <name type="scientific">Seriola lalandi dorsalis</name>
    <dbReference type="NCBI Taxonomy" id="1841481"/>
    <lineage>
        <taxon>Eukaryota</taxon>
        <taxon>Metazoa</taxon>
        <taxon>Chordata</taxon>
        <taxon>Craniata</taxon>
        <taxon>Vertebrata</taxon>
        <taxon>Euteleostomi</taxon>
        <taxon>Actinopterygii</taxon>
        <taxon>Neopterygii</taxon>
        <taxon>Teleostei</taxon>
        <taxon>Neoteleostei</taxon>
        <taxon>Acanthomorphata</taxon>
        <taxon>Carangaria</taxon>
        <taxon>Carangiformes</taxon>
        <taxon>Carangidae</taxon>
        <taxon>Seriola</taxon>
    </lineage>
</organism>
<dbReference type="Pfam" id="PF07654">
    <property type="entry name" value="C1-set"/>
    <property type="match status" value="1"/>
</dbReference>
<feature type="domain" description="Ig-like" evidence="4">
    <location>
        <begin position="166"/>
        <end position="238"/>
    </location>
</feature>
<dbReference type="PANTHER" id="PTHR16675:SF237">
    <property type="entry name" value="MHC CLASS I ANTIGEN TRANSCRIPT VARIANT 1-RELATED"/>
    <property type="match status" value="1"/>
</dbReference>